<proteinExistence type="inferred from homology"/>
<comment type="similarity">
    <text evidence="4">Belongs to the zinc-containing alcohol dehydrogenase family.</text>
</comment>
<gene>
    <name evidence="6" type="ORF">VAS14_18319</name>
</gene>
<dbReference type="InterPro" id="IPR013149">
    <property type="entry name" value="ADH-like_C"/>
</dbReference>
<dbReference type="PROSITE" id="PS00059">
    <property type="entry name" value="ADH_ZINC"/>
    <property type="match status" value="1"/>
</dbReference>
<dbReference type="InterPro" id="IPR002328">
    <property type="entry name" value="ADH_Zn_CS"/>
</dbReference>
<dbReference type="Pfam" id="PF00107">
    <property type="entry name" value="ADH_zinc_N"/>
    <property type="match status" value="1"/>
</dbReference>
<keyword evidence="1 4" id="KW-0479">Metal-binding</keyword>
<evidence type="ECO:0000256" key="2">
    <source>
        <dbReference type="ARBA" id="ARBA00022833"/>
    </source>
</evidence>
<dbReference type="GO" id="GO:0008270">
    <property type="term" value="F:zinc ion binding"/>
    <property type="evidence" value="ECO:0007669"/>
    <property type="project" value="InterPro"/>
</dbReference>
<comment type="caution">
    <text evidence="6">The sequence shown here is derived from an EMBL/GenBank/DDBJ whole genome shotgun (WGS) entry which is preliminary data.</text>
</comment>
<keyword evidence="2 4" id="KW-0862">Zinc</keyword>
<dbReference type="InterPro" id="IPR011032">
    <property type="entry name" value="GroES-like_sf"/>
</dbReference>
<evidence type="ECO:0000256" key="4">
    <source>
        <dbReference type="RuleBase" id="RU361277"/>
    </source>
</evidence>
<name>Q1ZKU4_PHOAS</name>
<feature type="domain" description="Enoyl reductase (ER)" evidence="5">
    <location>
        <begin position="7"/>
        <end position="303"/>
    </location>
</feature>
<dbReference type="EMBL" id="AAOJ01000014">
    <property type="protein sequence ID" value="EAS62772.1"/>
    <property type="molecule type" value="Genomic_DNA"/>
</dbReference>
<dbReference type="PANTHER" id="PTHR43401:SF3">
    <property type="entry name" value="L-GALACTONATE-5-DEHYDROGENASE"/>
    <property type="match status" value="1"/>
</dbReference>
<dbReference type="PANTHER" id="PTHR43401">
    <property type="entry name" value="L-THREONINE 3-DEHYDROGENASE"/>
    <property type="match status" value="1"/>
</dbReference>
<dbReference type="SUPFAM" id="SSF51735">
    <property type="entry name" value="NAD(P)-binding Rossmann-fold domains"/>
    <property type="match status" value="1"/>
</dbReference>
<keyword evidence="3" id="KW-0560">Oxidoreductase</keyword>
<evidence type="ECO:0000313" key="7">
    <source>
        <dbReference type="Proteomes" id="UP000001603"/>
    </source>
</evidence>
<evidence type="ECO:0000259" key="5">
    <source>
        <dbReference type="SMART" id="SM00829"/>
    </source>
</evidence>
<dbReference type="RefSeq" id="WP_005370782.1">
    <property type="nucleotide sequence ID" value="NZ_CH902601.1"/>
</dbReference>
<dbReference type="InterPro" id="IPR050129">
    <property type="entry name" value="Zn_alcohol_dh"/>
</dbReference>
<dbReference type="OrthoDB" id="9771084at2"/>
<evidence type="ECO:0000313" key="6">
    <source>
        <dbReference type="EMBL" id="EAS62772.1"/>
    </source>
</evidence>
<sequence length="335" mass="36288">MKTLVVEKPYTFKYEETNIQKPELNTVTLRVLAVGICGTDIHAYTGNQPFFTYPRVLGHEVCGEITEVGENVTQWKKGDRVALIPYVSCQVCSSCQSGRPNCCENISVIGVHENGGFCEYLNVPASQLLSVTDVEPSTAALIEPFAISAHAVRRANVQKGQDILVVGAGPIGLGAAAIAKSDGANVIVADTSEERRKHIEKVVGVKAITPDEEAVRECFSGALALTVIDATGNANAMNNAVNLIRNGGTIVYVGLHKGNLEISDPDFHKKETTLMGSRNATLEDFEKVARLMASKDISAEMMLTHSFMFSELAEIYQEQVIDNKKLLKAVVLMSE</sequence>
<dbReference type="AlphaFoldDB" id="Q1ZKU4"/>
<dbReference type="Proteomes" id="UP000001603">
    <property type="component" value="Unassembled WGS sequence"/>
</dbReference>
<dbReference type="Pfam" id="PF08240">
    <property type="entry name" value="ADH_N"/>
    <property type="match status" value="1"/>
</dbReference>
<dbReference type="InterPro" id="IPR036291">
    <property type="entry name" value="NAD(P)-bd_dom_sf"/>
</dbReference>
<evidence type="ECO:0000256" key="1">
    <source>
        <dbReference type="ARBA" id="ARBA00022723"/>
    </source>
</evidence>
<dbReference type="InterPro" id="IPR013154">
    <property type="entry name" value="ADH-like_N"/>
</dbReference>
<dbReference type="eggNOG" id="COG1063">
    <property type="taxonomic scope" value="Bacteria"/>
</dbReference>
<protein>
    <submittedName>
        <fullName evidence="6">Tdh protein</fullName>
    </submittedName>
</protein>
<organism evidence="6 7">
    <name type="scientific">Photobacterium angustum (strain S14 / CCUG 15956)</name>
    <name type="common">Vibrio sp. (strain S14 / CCUG 15956)</name>
    <dbReference type="NCBI Taxonomy" id="314292"/>
    <lineage>
        <taxon>Bacteria</taxon>
        <taxon>Pseudomonadati</taxon>
        <taxon>Pseudomonadota</taxon>
        <taxon>Gammaproteobacteria</taxon>
        <taxon>Vibrionales</taxon>
        <taxon>Vibrionaceae</taxon>
        <taxon>Photobacterium</taxon>
    </lineage>
</organism>
<dbReference type="Gene3D" id="3.40.50.720">
    <property type="entry name" value="NAD(P)-binding Rossmann-like Domain"/>
    <property type="match status" value="1"/>
</dbReference>
<dbReference type="CDD" id="cd08261">
    <property type="entry name" value="Zn_ADH7"/>
    <property type="match status" value="1"/>
</dbReference>
<dbReference type="InterPro" id="IPR020843">
    <property type="entry name" value="ER"/>
</dbReference>
<comment type="cofactor">
    <cofactor evidence="4">
        <name>Zn(2+)</name>
        <dbReference type="ChEBI" id="CHEBI:29105"/>
    </cofactor>
</comment>
<accession>Q1ZKU4</accession>
<dbReference type="SMART" id="SM00829">
    <property type="entry name" value="PKS_ER"/>
    <property type="match status" value="1"/>
</dbReference>
<reference evidence="6 7" key="1">
    <citation type="journal article" date="2009" name="Proc. Natl. Acad. Sci. U.S.A.">
        <title>The genomic basis of trophic strategy in marine bacteria.</title>
        <authorList>
            <person name="Lauro F.M."/>
            <person name="McDougald D."/>
            <person name="Thomas T."/>
            <person name="Williams T.J."/>
            <person name="Egan S."/>
            <person name="Rice S."/>
            <person name="DeMaere M.Z."/>
            <person name="Ting L."/>
            <person name="Ertan H."/>
            <person name="Johnson J."/>
            <person name="Ferriera S."/>
            <person name="Lapidus A."/>
            <person name="Anderson I."/>
            <person name="Kyrpides N."/>
            <person name="Munk A.C."/>
            <person name="Detter C."/>
            <person name="Han C.S."/>
            <person name="Brown M.V."/>
            <person name="Robb F.T."/>
            <person name="Kjelleberg S."/>
            <person name="Cavicchioli R."/>
        </authorList>
    </citation>
    <scope>NUCLEOTIDE SEQUENCE [LARGE SCALE GENOMIC DNA]</scope>
    <source>
        <strain evidence="6 7">S14</strain>
    </source>
</reference>
<evidence type="ECO:0000256" key="3">
    <source>
        <dbReference type="ARBA" id="ARBA00023002"/>
    </source>
</evidence>
<dbReference type="SUPFAM" id="SSF50129">
    <property type="entry name" value="GroES-like"/>
    <property type="match status" value="1"/>
</dbReference>
<dbReference type="Gene3D" id="3.90.180.10">
    <property type="entry name" value="Medium-chain alcohol dehydrogenases, catalytic domain"/>
    <property type="match status" value="1"/>
</dbReference>
<dbReference type="GO" id="GO:0016616">
    <property type="term" value="F:oxidoreductase activity, acting on the CH-OH group of donors, NAD or NADP as acceptor"/>
    <property type="evidence" value="ECO:0007669"/>
    <property type="project" value="UniProtKB-ARBA"/>
</dbReference>
<dbReference type="HOGENOM" id="CLU_026673_11_0_6"/>